<dbReference type="InterPro" id="IPR029062">
    <property type="entry name" value="Class_I_gatase-like"/>
</dbReference>
<sequence length="243" mass="26827">MKQPIKPVIGITSSVVNHNNIKSVNLHERFISSVIQAGGIPIVIPNGTNDMPEVWTSICDGLILSSGEDIDPNSFQENPDPKLQKINVNRDEIEMALVHHALKQKKPIFAICRGITLLNVALGGTVIQDIETKAPHAIKHYQLAGRSEATHDIQIEYGSRLYELVNRSEIRVNSMHHQAIDMLASGLKVTAVTPDGMIEAVEAIDESSSLFMGVQWHPEEMASDDPTMQKLFKAFVNECTNSQ</sequence>
<dbReference type="GO" id="GO:0033969">
    <property type="term" value="F:gamma-glutamyl-gamma-aminobutyrate hydrolase activity"/>
    <property type="evidence" value="ECO:0007669"/>
    <property type="project" value="TreeGrafter"/>
</dbReference>
<dbReference type="CDD" id="cd01745">
    <property type="entry name" value="GATase1_2"/>
    <property type="match status" value="1"/>
</dbReference>
<dbReference type="InterPro" id="IPR044668">
    <property type="entry name" value="PuuD-like"/>
</dbReference>
<keyword evidence="1" id="KW-0808">Transferase</keyword>
<proteinExistence type="predicted"/>
<dbReference type="PANTHER" id="PTHR43235">
    <property type="entry name" value="GLUTAMINE AMIDOTRANSFERASE PB2B2.05-RELATED"/>
    <property type="match status" value="1"/>
</dbReference>
<protein>
    <submittedName>
        <fullName evidence="1">Putative glutamine amidotransferase</fullName>
    </submittedName>
</protein>
<gene>
    <name evidence="1" type="ORF">SAMN04488072_102228</name>
</gene>
<evidence type="ECO:0000313" key="2">
    <source>
        <dbReference type="Proteomes" id="UP000198642"/>
    </source>
</evidence>
<evidence type="ECO:0000313" key="1">
    <source>
        <dbReference type="EMBL" id="SFA83874.1"/>
    </source>
</evidence>
<dbReference type="EMBL" id="FOJW01000002">
    <property type="protein sequence ID" value="SFA83874.1"/>
    <property type="molecule type" value="Genomic_DNA"/>
</dbReference>
<dbReference type="Pfam" id="PF07722">
    <property type="entry name" value="Peptidase_C26"/>
    <property type="match status" value="1"/>
</dbReference>
<dbReference type="GO" id="GO:0005829">
    <property type="term" value="C:cytosol"/>
    <property type="evidence" value="ECO:0007669"/>
    <property type="project" value="TreeGrafter"/>
</dbReference>
<reference evidence="1 2" key="1">
    <citation type="submission" date="2016-10" db="EMBL/GenBank/DDBJ databases">
        <authorList>
            <person name="de Groot N.N."/>
        </authorList>
    </citation>
    <scope>NUCLEOTIDE SEQUENCE [LARGE SCALE GENOMIC DNA]</scope>
    <source>
        <strain evidence="1 2">CGMCC 1.3702</strain>
    </source>
</reference>
<dbReference type="RefSeq" id="WP_090233847.1">
    <property type="nucleotide sequence ID" value="NZ_FOJW01000002.1"/>
</dbReference>
<keyword evidence="1" id="KW-0315">Glutamine amidotransferase</keyword>
<dbReference type="PROSITE" id="PS51273">
    <property type="entry name" value="GATASE_TYPE_1"/>
    <property type="match status" value="1"/>
</dbReference>
<organism evidence="1 2">
    <name type="scientific">Lentibacillus halodurans</name>
    <dbReference type="NCBI Taxonomy" id="237679"/>
    <lineage>
        <taxon>Bacteria</taxon>
        <taxon>Bacillati</taxon>
        <taxon>Bacillota</taxon>
        <taxon>Bacilli</taxon>
        <taxon>Bacillales</taxon>
        <taxon>Bacillaceae</taxon>
        <taxon>Lentibacillus</taxon>
    </lineage>
</organism>
<dbReference type="PANTHER" id="PTHR43235:SF1">
    <property type="entry name" value="GLUTAMINE AMIDOTRANSFERASE PB2B2.05-RELATED"/>
    <property type="match status" value="1"/>
</dbReference>
<dbReference type="STRING" id="237679.SAMN04488072_102228"/>
<dbReference type="Gene3D" id="3.40.50.880">
    <property type="match status" value="1"/>
</dbReference>
<keyword evidence="2" id="KW-1185">Reference proteome</keyword>
<dbReference type="FunFam" id="3.40.50.880:FF:000030">
    <property type="entry name" value="Gamma-glutamyl-gamma-aminobutyrate hydrolase PuuD"/>
    <property type="match status" value="1"/>
</dbReference>
<dbReference type="GO" id="GO:0016740">
    <property type="term" value="F:transferase activity"/>
    <property type="evidence" value="ECO:0007669"/>
    <property type="project" value="UniProtKB-KW"/>
</dbReference>
<dbReference type="InterPro" id="IPR011697">
    <property type="entry name" value="Peptidase_C26"/>
</dbReference>
<dbReference type="AlphaFoldDB" id="A0A1I0W5M6"/>
<dbReference type="OrthoDB" id="9813383at2"/>
<dbReference type="SUPFAM" id="SSF52317">
    <property type="entry name" value="Class I glutamine amidotransferase-like"/>
    <property type="match status" value="1"/>
</dbReference>
<dbReference type="GO" id="GO:0006598">
    <property type="term" value="P:polyamine catabolic process"/>
    <property type="evidence" value="ECO:0007669"/>
    <property type="project" value="TreeGrafter"/>
</dbReference>
<accession>A0A1I0W5M6</accession>
<dbReference type="Proteomes" id="UP000198642">
    <property type="component" value="Unassembled WGS sequence"/>
</dbReference>
<name>A0A1I0W5M6_9BACI</name>